<comment type="caution">
    <text evidence="2">The sequence shown here is derived from an EMBL/GenBank/DDBJ whole genome shotgun (WGS) entry which is preliminary data.</text>
</comment>
<keyword evidence="3" id="KW-1185">Reference proteome</keyword>
<accession>A0ABV4CIQ0</accession>
<name>A0ABV4CIQ0_9PSEU</name>
<protein>
    <recommendedName>
        <fullName evidence="4">GrpE protein</fullName>
    </recommendedName>
</protein>
<feature type="region of interest" description="Disordered" evidence="1">
    <location>
        <begin position="1"/>
        <end position="39"/>
    </location>
</feature>
<reference evidence="2 3" key="1">
    <citation type="submission" date="2024-08" db="EMBL/GenBank/DDBJ databases">
        <title>Genome mining of Saccharopolyspora cebuensis PGLac3 from Nigerian medicinal plant.</title>
        <authorList>
            <person name="Ezeobiora C.E."/>
            <person name="Igbokwe N.H."/>
            <person name="Amin D.H."/>
            <person name="Mendie U.E."/>
        </authorList>
    </citation>
    <scope>NUCLEOTIDE SEQUENCE [LARGE SCALE GENOMIC DNA]</scope>
    <source>
        <strain evidence="2 3">PGLac3</strain>
    </source>
</reference>
<evidence type="ECO:0000313" key="3">
    <source>
        <dbReference type="Proteomes" id="UP001564626"/>
    </source>
</evidence>
<sequence>MTGPRRRQRRFPPEFRIHPPQEQPTAAVGEPEPAPADLDDRTVAEVATRMWRVLKRFSGDEESRAQRMAVRDLTAISDRLGEAGVHVQGHDGISWDPGMSLKALAYEPRPHLERETVVETERPTIYRGERCIQFGHVIIGVPEEGQGDGTGNH</sequence>
<evidence type="ECO:0000313" key="2">
    <source>
        <dbReference type="EMBL" id="MEY8039716.1"/>
    </source>
</evidence>
<organism evidence="2 3">
    <name type="scientific">Saccharopolyspora cebuensis</name>
    <dbReference type="NCBI Taxonomy" id="418759"/>
    <lineage>
        <taxon>Bacteria</taxon>
        <taxon>Bacillati</taxon>
        <taxon>Actinomycetota</taxon>
        <taxon>Actinomycetes</taxon>
        <taxon>Pseudonocardiales</taxon>
        <taxon>Pseudonocardiaceae</taxon>
        <taxon>Saccharopolyspora</taxon>
    </lineage>
</organism>
<evidence type="ECO:0008006" key="4">
    <source>
        <dbReference type="Google" id="ProtNLM"/>
    </source>
</evidence>
<dbReference type="EMBL" id="JBGEHV010000013">
    <property type="protein sequence ID" value="MEY8039716.1"/>
    <property type="molecule type" value="Genomic_DNA"/>
</dbReference>
<dbReference type="RefSeq" id="WP_345358231.1">
    <property type="nucleotide sequence ID" value="NZ_BAABII010000003.1"/>
</dbReference>
<feature type="compositionally biased region" description="Basic residues" evidence="1">
    <location>
        <begin position="1"/>
        <end position="10"/>
    </location>
</feature>
<evidence type="ECO:0000256" key="1">
    <source>
        <dbReference type="SAM" id="MobiDB-lite"/>
    </source>
</evidence>
<gene>
    <name evidence="2" type="ORF">AB8O55_09940</name>
</gene>
<dbReference type="Proteomes" id="UP001564626">
    <property type="component" value="Unassembled WGS sequence"/>
</dbReference>
<proteinExistence type="predicted"/>